<dbReference type="EMBL" id="JACHEW010000028">
    <property type="protein sequence ID" value="MBB6018333.1"/>
    <property type="molecule type" value="Genomic_DNA"/>
</dbReference>
<dbReference type="AlphaFoldDB" id="A0A5C4XWB2"/>
<dbReference type="Pfam" id="PF12680">
    <property type="entry name" value="SnoaL_2"/>
    <property type="match status" value="1"/>
</dbReference>
<reference evidence="3 4" key="1">
    <citation type="submission" date="2019-06" db="EMBL/GenBank/DDBJ databases">
        <title>Genome sequence of Deinococcus radiopugnans ATCC 19172.</title>
        <authorList>
            <person name="Maclea K.S."/>
            <person name="Maynard C.R."/>
        </authorList>
    </citation>
    <scope>NUCLEOTIDE SEQUENCE [LARGE SCALE GENOMIC DNA]</scope>
    <source>
        <strain evidence="3 4">ATCC 19172</strain>
    </source>
</reference>
<dbReference type="Gene3D" id="3.10.450.50">
    <property type="match status" value="1"/>
</dbReference>
<evidence type="ECO:0000313" key="4">
    <source>
        <dbReference type="Proteomes" id="UP000313988"/>
    </source>
</evidence>
<dbReference type="SUPFAM" id="SSF54427">
    <property type="entry name" value="NTF2-like"/>
    <property type="match status" value="1"/>
</dbReference>
<gene>
    <name evidence="3" type="ORF">FHR04_17585</name>
    <name evidence="2" type="ORF">HNQ04_003611</name>
</gene>
<keyword evidence="5" id="KW-1185">Reference proteome</keyword>
<dbReference type="EMBL" id="VDMO01000026">
    <property type="protein sequence ID" value="TNM67981.1"/>
    <property type="molecule type" value="Genomic_DNA"/>
</dbReference>
<dbReference type="RefSeq" id="WP_139404535.1">
    <property type="nucleotide sequence ID" value="NZ_JACHEW010000028.1"/>
</dbReference>
<protein>
    <submittedName>
        <fullName evidence="3">Isopropylmalate/homocitrate/citramalate synthase</fullName>
    </submittedName>
    <submittedName>
        <fullName evidence="2">Steroid delta-isomerase-like uncharacterized protein</fullName>
    </submittedName>
</protein>
<dbReference type="Proteomes" id="UP000629870">
    <property type="component" value="Unassembled WGS sequence"/>
</dbReference>
<comment type="caution">
    <text evidence="3">The sequence shown here is derived from an EMBL/GenBank/DDBJ whole genome shotgun (WGS) entry which is preliminary data.</text>
</comment>
<evidence type="ECO:0000313" key="5">
    <source>
        <dbReference type="Proteomes" id="UP000629870"/>
    </source>
</evidence>
<dbReference type="InterPro" id="IPR037401">
    <property type="entry name" value="SnoaL-like"/>
</dbReference>
<feature type="domain" description="SnoaL-like" evidence="1">
    <location>
        <begin position="26"/>
        <end position="137"/>
    </location>
</feature>
<sequence>MSSRTTDPHPATDAVPSPQARTHELITRYYAAFNNSDPAGMLELLSDDVQHDINQGGTELGKAAFAAFLAHMDAHYREEARDVTVMVSADGVRAAAEFVIHGEYLKTDADLPAARGQNYALPVGAFFEVHGGQIARVSNYYNLQDWTRQVGG</sequence>
<evidence type="ECO:0000259" key="1">
    <source>
        <dbReference type="Pfam" id="PF12680"/>
    </source>
</evidence>
<proteinExistence type="predicted"/>
<evidence type="ECO:0000313" key="3">
    <source>
        <dbReference type="EMBL" id="TNM67981.1"/>
    </source>
</evidence>
<reference evidence="2 5" key="2">
    <citation type="submission" date="2020-08" db="EMBL/GenBank/DDBJ databases">
        <title>Genomic Encyclopedia of Type Strains, Phase IV (KMG-IV): sequencing the most valuable type-strain genomes for metagenomic binning, comparative biology and taxonomic classification.</title>
        <authorList>
            <person name="Goeker M."/>
        </authorList>
    </citation>
    <scope>NUCLEOTIDE SEQUENCE [LARGE SCALE GENOMIC DNA]</scope>
    <source>
        <strain evidence="2 5">DSM 12027</strain>
    </source>
</reference>
<name>A0A5C4XWB2_9DEIO</name>
<accession>A0A5C4XWB2</accession>
<dbReference type="OrthoDB" id="582835at2"/>
<dbReference type="NCBIfam" id="TIGR02096">
    <property type="entry name" value="ketosteroid isomerase-related protein"/>
    <property type="match status" value="1"/>
</dbReference>
<dbReference type="Proteomes" id="UP000313988">
    <property type="component" value="Unassembled WGS sequence"/>
</dbReference>
<organism evidence="3 4">
    <name type="scientific">Deinococcus radiopugnans ATCC 19172</name>
    <dbReference type="NCBI Taxonomy" id="585398"/>
    <lineage>
        <taxon>Bacteria</taxon>
        <taxon>Thermotogati</taxon>
        <taxon>Deinococcota</taxon>
        <taxon>Deinococci</taxon>
        <taxon>Deinococcales</taxon>
        <taxon>Deinococcaceae</taxon>
        <taxon>Deinococcus</taxon>
    </lineage>
</organism>
<dbReference type="InterPro" id="IPR011721">
    <property type="entry name" value="CHP02096"/>
</dbReference>
<evidence type="ECO:0000313" key="2">
    <source>
        <dbReference type="EMBL" id="MBB6018333.1"/>
    </source>
</evidence>
<dbReference type="InterPro" id="IPR032710">
    <property type="entry name" value="NTF2-like_dom_sf"/>
</dbReference>